<keyword evidence="2" id="KW-1185">Reference proteome</keyword>
<reference evidence="1" key="1">
    <citation type="journal article" date="2023" name="GigaByte">
        <title>Genome assembly of the bearded iris, Iris pallida Lam.</title>
        <authorList>
            <person name="Bruccoleri R.E."/>
            <person name="Oakeley E.J."/>
            <person name="Faust A.M.E."/>
            <person name="Altorfer M."/>
            <person name="Dessus-Babus S."/>
            <person name="Burckhardt D."/>
            <person name="Oertli M."/>
            <person name="Naumann U."/>
            <person name="Petersen F."/>
            <person name="Wong J."/>
        </authorList>
    </citation>
    <scope>NUCLEOTIDE SEQUENCE</scope>
    <source>
        <strain evidence="1">GSM-AAB239-AS_SAM_17_03QT</strain>
    </source>
</reference>
<dbReference type="EMBL" id="JANAVB010033216">
    <property type="protein sequence ID" value="KAJ6809083.1"/>
    <property type="molecule type" value="Genomic_DNA"/>
</dbReference>
<name>A0AAX6EYG8_IRIPA</name>
<reference evidence="1" key="2">
    <citation type="submission" date="2023-04" db="EMBL/GenBank/DDBJ databases">
        <authorList>
            <person name="Bruccoleri R.E."/>
            <person name="Oakeley E.J."/>
            <person name="Faust A.-M."/>
            <person name="Dessus-Babus S."/>
            <person name="Altorfer M."/>
            <person name="Burckhardt D."/>
            <person name="Oertli M."/>
            <person name="Naumann U."/>
            <person name="Petersen F."/>
            <person name="Wong J."/>
        </authorList>
    </citation>
    <scope>NUCLEOTIDE SEQUENCE</scope>
    <source>
        <strain evidence="1">GSM-AAB239-AS_SAM_17_03QT</strain>
        <tissue evidence="1">Leaf</tissue>
    </source>
</reference>
<dbReference type="AlphaFoldDB" id="A0AAX6EYG8"/>
<protein>
    <submittedName>
        <fullName evidence="1">Uncharacterized protein</fullName>
    </submittedName>
</protein>
<proteinExistence type="predicted"/>
<gene>
    <name evidence="1" type="ORF">M6B38_163450</name>
</gene>
<organism evidence="1 2">
    <name type="scientific">Iris pallida</name>
    <name type="common">Sweet iris</name>
    <dbReference type="NCBI Taxonomy" id="29817"/>
    <lineage>
        <taxon>Eukaryota</taxon>
        <taxon>Viridiplantae</taxon>
        <taxon>Streptophyta</taxon>
        <taxon>Embryophyta</taxon>
        <taxon>Tracheophyta</taxon>
        <taxon>Spermatophyta</taxon>
        <taxon>Magnoliopsida</taxon>
        <taxon>Liliopsida</taxon>
        <taxon>Asparagales</taxon>
        <taxon>Iridaceae</taxon>
        <taxon>Iridoideae</taxon>
        <taxon>Irideae</taxon>
        <taxon>Iris</taxon>
    </lineage>
</organism>
<dbReference type="Proteomes" id="UP001140949">
    <property type="component" value="Unassembled WGS sequence"/>
</dbReference>
<comment type="caution">
    <text evidence="1">The sequence shown here is derived from an EMBL/GenBank/DDBJ whole genome shotgun (WGS) entry which is preliminary data.</text>
</comment>
<sequence>MHIETLILKLKTLGARMKDVRVDQGGDSPWARICAMERQRSSVQADLSSGGDFSSLRRGRGFDGSSAVRWLDAEWLPMGSCVDDEVPPAQQG</sequence>
<evidence type="ECO:0000313" key="1">
    <source>
        <dbReference type="EMBL" id="KAJ6809083.1"/>
    </source>
</evidence>
<accession>A0AAX6EYG8</accession>
<evidence type="ECO:0000313" key="2">
    <source>
        <dbReference type="Proteomes" id="UP001140949"/>
    </source>
</evidence>